<reference evidence="3 4" key="1">
    <citation type="journal article" date="2015" name="Genome Biol. Evol.">
        <title>Comparative Genomics of a Bacterivorous Green Alga Reveals Evolutionary Causalities and Consequences of Phago-Mixotrophic Mode of Nutrition.</title>
        <authorList>
            <person name="Burns J.A."/>
            <person name="Paasch A."/>
            <person name="Narechania A."/>
            <person name="Kim E."/>
        </authorList>
    </citation>
    <scope>NUCLEOTIDE SEQUENCE [LARGE SCALE GENOMIC DNA]</scope>
    <source>
        <strain evidence="3 4">PLY_AMNH</strain>
    </source>
</reference>
<dbReference type="InterPro" id="IPR043502">
    <property type="entry name" value="DNA/RNA_pol_sf"/>
</dbReference>
<dbReference type="PANTHER" id="PTHR33050">
    <property type="entry name" value="REVERSE TRANSCRIPTASE DOMAIN-CONTAINING PROTEIN"/>
    <property type="match status" value="1"/>
</dbReference>
<dbReference type="EMBL" id="LGRX02011640">
    <property type="protein sequence ID" value="KAK3268703.1"/>
    <property type="molecule type" value="Genomic_DNA"/>
</dbReference>
<gene>
    <name evidence="3" type="ORF">CYMTET_22807</name>
</gene>
<dbReference type="Pfam" id="PF00078">
    <property type="entry name" value="RVT_1"/>
    <property type="match status" value="1"/>
</dbReference>
<comment type="caution">
    <text evidence="3">The sequence shown here is derived from an EMBL/GenBank/DDBJ whole genome shotgun (WGS) entry which is preliminary data.</text>
</comment>
<dbReference type="InterPro" id="IPR052055">
    <property type="entry name" value="Hepadnavirus_pol/RT"/>
</dbReference>
<dbReference type="PROSITE" id="PS50878">
    <property type="entry name" value="RT_POL"/>
    <property type="match status" value="1"/>
</dbReference>
<feature type="non-terminal residue" evidence="3">
    <location>
        <position position="406"/>
    </location>
</feature>
<dbReference type="InterPro" id="IPR043128">
    <property type="entry name" value="Rev_trsase/Diguanyl_cyclase"/>
</dbReference>
<sequence length="406" mass="44612">MAKVDLTAAYRSVPVAARYWMSHVFSWDGEVLADTRAPFGNSSMPGIFTRFTRAIVRWMQAQGASIVGYLDDFLLVGSFHEVQEFMWLLHEFVTFLGFEVNPDKCEGPSQVLEFLGVELSTTEGVCTARISEDRMLVVQAKVEEAAELARVKHSFGRHPARRVEPWEFELLDSKFPACRQEQCGLEELPEGKKPSGSDGEDSESEEKKRAAAKARFGSLRTATDEELRRALDGSLAVKDITRPPGGEIVVEPEEEREDGVTMASGDQEPEPAGEACEMQAQGVPCVGYLDDFFMVARTAAEAQEMMDLMIEFVTMLGFKAVGVDAGEELLEELAVAVEHYQDGAYAESTQRSYDTGVKAFLTFCEEASLFQVEGRGKRGALVPMAHAALVAGLKSLAVQVGLDPAR</sequence>
<proteinExistence type="predicted"/>
<dbReference type="Proteomes" id="UP001190700">
    <property type="component" value="Unassembled WGS sequence"/>
</dbReference>
<evidence type="ECO:0000313" key="4">
    <source>
        <dbReference type="Proteomes" id="UP001190700"/>
    </source>
</evidence>
<dbReference type="PANTHER" id="PTHR33050:SF7">
    <property type="entry name" value="RIBONUCLEASE H"/>
    <property type="match status" value="1"/>
</dbReference>
<accession>A0AAE0FZN6</accession>
<evidence type="ECO:0000256" key="1">
    <source>
        <dbReference type="SAM" id="MobiDB-lite"/>
    </source>
</evidence>
<dbReference type="SUPFAM" id="SSF56672">
    <property type="entry name" value="DNA/RNA polymerases"/>
    <property type="match status" value="1"/>
</dbReference>
<name>A0AAE0FZN6_9CHLO</name>
<organism evidence="3 4">
    <name type="scientific">Cymbomonas tetramitiformis</name>
    <dbReference type="NCBI Taxonomy" id="36881"/>
    <lineage>
        <taxon>Eukaryota</taxon>
        <taxon>Viridiplantae</taxon>
        <taxon>Chlorophyta</taxon>
        <taxon>Pyramimonadophyceae</taxon>
        <taxon>Pyramimonadales</taxon>
        <taxon>Pyramimonadaceae</taxon>
        <taxon>Cymbomonas</taxon>
    </lineage>
</organism>
<dbReference type="InterPro" id="IPR000477">
    <property type="entry name" value="RT_dom"/>
</dbReference>
<feature type="region of interest" description="Disordered" evidence="1">
    <location>
        <begin position="184"/>
        <end position="214"/>
    </location>
</feature>
<keyword evidence="4" id="KW-1185">Reference proteome</keyword>
<evidence type="ECO:0000313" key="3">
    <source>
        <dbReference type="EMBL" id="KAK3268703.1"/>
    </source>
</evidence>
<dbReference type="AlphaFoldDB" id="A0AAE0FZN6"/>
<dbReference type="Gene3D" id="3.10.10.10">
    <property type="entry name" value="HIV Type 1 Reverse Transcriptase, subunit A, domain 1"/>
    <property type="match status" value="1"/>
</dbReference>
<protein>
    <recommendedName>
        <fullName evidence="2">Reverse transcriptase domain-containing protein</fullName>
    </recommendedName>
</protein>
<dbReference type="Gene3D" id="3.30.70.270">
    <property type="match status" value="1"/>
</dbReference>
<feature type="domain" description="Reverse transcriptase" evidence="2">
    <location>
        <begin position="1"/>
        <end position="119"/>
    </location>
</feature>
<evidence type="ECO:0000259" key="2">
    <source>
        <dbReference type="PROSITE" id="PS50878"/>
    </source>
</evidence>